<reference evidence="1 2" key="1">
    <citation type="journal article" date="2016" name="Nat. Commun.">
        <title>Thousands of microbial genomes shed light on interconnected biogeochemical processes in an aquifer system.</title>
        <authorList>
            <person name="Anantharaman K."/>
            <person name="Brown C.T."/>
            <person name="Hug L.A."/>
            <person name="Sharon I."/>
            <person name="Castelle C.J."/>
            <person name="Probst A.J."/>
            <person name="Thomas B.C."/>
            <person name="Singh A."/>
            <person name="Wilkins M.J."/>
            <person name="Karaoz U."/>
            <person name="Brodie E.L."/>
            <person name="Williams K.H."/>
            <person name="Hubbard S.S."/>
            <person name="Banfield J.F."/>
        </authorList>
    </citation>
    <scope>NUCLEOTIDE SEQUENCE [LARGE SCALE GENOMIC DNA]</scope>
</reference>
<dbReference type="EMBL" id="MGKJ01000014">
    <property type="protein sequence ID" value="OGN23990.1"/>
    <property type="molecule type" value="Genomic_DNA"/>
</dbReference>
<sequence>MIRADIFIRFFGSFLIQNCGSDFSYFWPLPPKAAKWVRTISRILCQMGSVKFASPPDGGSATKS</sequence>
<name>A0A1F8GG22_9BACT</name>
<dbReference type="Proteomes" id="UP000178911">
    <property type="component" value="Unassembled WGS sequence"/>
</dbReference>
<evidence type="ECO:0000313" key="1">
    <source>
        <dbReference type="EMBL" id="OGN23990.1"/>
    </source>
</evidence>
<accession>A0A1F8GG22</accession>
<organism evidence="1 2">
    <name type="scientific">Candidatus Yanofskybacteria bacterium RIFCSPLOWO2_01_FULL_43_22</name>
    <dbReference type="NCBI Taxonomy" id="1802695"/>
    <lineage>
        <taxon>Bacteria</taxon>
        <taxon>Candidatus Yanofskyibacteriota</taxon>
    </lineage>
</organism>
<proteinExistence type="predicted"/>
<dbReference type="AlphaFoldDB" id="A0A1F8GG22"/>
<gene>
    <name evidence="1" type="ORF">A3A13_02870</name>
</gene>
<evidence type="ECO:0000313" key="2">
    <source>
        <dbReference type="Proteomes" id="UP000178911"/>
    </source>
</evidence>
<protein>
    <submittedName>
        <fullName evidence="1">Uncharacterized protein</fullName>
    </submittedName>
</protein>
<comment type="caution">
    <text evidence="1">The sequence shown here is derived from an EMBL/GenBank/DDBJ whole genome shotgun (WGS) entry which is preliminary data.</text>
</comment>
<dbReference type="STRING" id="1802695.A3A13_02870"/>